<evidence type="ECO:0000313" key="1">
    <source>
        <dbReference type="EMBL" id="SEE17759.1"/>
    </source>
</evidence>
<dbReference type="Proteomes" id="UP000183208">
    <property type="component" value="Unassembled WGS sequence"/>
</dbReference>
<accession>A0A1M7GCC2</accession>
<dbReference type="EMBL" id="FNTI01000001">
    <property type="protein sequence ID" value="SEE17759.1"/>
    <property type="molecule type" value="Genomic_DNA"/>
</dbReference>
<sequence>MTLYRVEAVKRTALGLNETVDFYEFDAPDLPAALHAADTWLRAKGFGQTTASEARIMIGERIVAEKELERSTWHDPA</sequence>
<reference evidence="1 2" key="1">
    <citation type="submission" date="2016-10" db="EMBL/GenBank/DDBJ databases">
        <authorList>
            <person name="de Groot N.N."/>
        </authorList>
    </citation>
    <scope>NUCLEOTIDE SEQUENCE [LARGE SCALE GENOMIC DNA]</scope>
    <source>
        <strain evidence="1 2">GAS522</strain>
    </source>
</reference>
<gene>
    <name evidence="1" type="ORF">SAMN05444171_6538</name>
</gene>
<evidence type="ECO:0000313" key="2">
    <source>
        <dbReference type="Proteomes" id="UP000183208"/>
    </source>
</evidence>
<organism evidence="1 2">
    <name type="scientific">Bradyrhizobium lablabi</name>
    <dbReference type="NCBI Taxonomy" id="722472"/>
    <lineage>
        <taxon>Bacteria</taxon>
        <taxon>Pseudomonadati</taxon>
        <taxon>Pseudomonadota</taxon>
        <taxon>Alphaproteobacteria</taxon>
        <taxon>Hyphomicrobiales</taxon>
        <taxon>Nitrobacteraceae</taxon>
        <taxon>Bradyrhizobium</taxon>
    </lineage>
</organism>
<protein>
    <submittedName>
        <fullName evidence="1">Uncharacterized protein</fullName>
    </submittedName>
</protein>
<dbReference type="RefSeq" id="WP_074827746.1">
    <property type="nucleotide sequence ID" value="NZ_FNTI01000001.1"/>
</dbReference>
<dbReference type="AlphaFoldDB" id="A0A1M7GCC2"/>
<dbReference type="OrthoDB" id="9925508at2"/>
<name>A0A1M7GCC2_9BRAD</name>
<proteinExistence type="predicted"/>